<proteinExistence type="predicted"/>
<keyword evidence="1" id="KW-1185">Reference proteome</keyword>
<dbReference type="AlphaFoldDB" id="A0A1I8FN23"/>
<dbReference type="Proteomes" id="UP000095280">
    <property type="component" value="Unplaced"/>
</dbReference>
<name>A0A1I8FN23_9PLAT</name>
<sequence length="66" mass="7188">MKVLKPRVRQLQTQKLSPSQRNFSSAGRLSLEWTPAAVLTRCKGSCSVCALPLLFILCPANGCAQL</sequence>
<evidence type="ECO:0000313" key="1">
    <source>
        <dbReference type="Proteomes" id="UP000095280"/>
    </source>
</evidence>
<evidence type="ECO:0000313" key="2">
    <source>
        <dbReference type="WBParaSite" id="maker-unitig_40975-snap-gene-0.2-mRNA-1"/>
    </source>
</evidence>
<accession>A0A1I8FN23</accession>
<protein>
    <submittedName>
        <fullName evidence="2">Uncharacterized protein</fullName>
    </submittedName>
</protein>
<organism evidence="1 2">
    <name type="scientific">Macrostomum lignano</name>
    <dbReference type="NCBI Taxonomy" id="282301"/>
    <lineage>
        <taxon>Eukaryota</taxon>
        <taxon>Metazoa</taxon>
        <taxon>Spiralia</taxon>
        <taxon>Lophotrochozoa</taxon>
        <taxon>Platyhelminthes</taxon>
        <taxon>Rhabditophora</taxon>
        <taxon>Macrostomorpha</taxon>
        <taxon>Macrostomida</taxon>
        <taxon>Macrostomidae</taxon>
        <taxon>Macrostomum</taxon>
    </lineage>
</organism>
<dbReference type="WBParaSite" id="maker-unitig_40975-snap-gene-0.2-mRNA-1">
    <property type="protein sequence ID" value="maker-unitig_40975-snap-gene-0.2-mRNA-1"/>
    <property type="gene ID" value="maker-unitig_40975-snap-gene-0.2"/>
</dbReference>
<reference evidence="2" key="1">
    <citation type="submission" date="2016-11" db="UniProtKB">
        <authorList>
            <consortium name="WormBaseParasite"/>
        </authorList>
    </citation>
    <scope>IDENTIFICATION</scope>
</reference>